<evidence type="ECO:0000259" key="1">
    <source>
        <dbReference type="Pfam" id="PF17775"/>
    </source>
</evidence>
<dbReference type="EMBL" id="FUHW01000037">
    <property type="protein sequence ID" value="SJM67343.1"/>
    <property type="molecule type" value="Genomic_DNA"/>
</dbReference>
<dbReference type="SUPFAM" id="SSF54427">
    <property type="entry name" value="NTF2-like"/>
    <property type="match status" value="1"/>
</dbReference>
<dbReference type="RefSeq" id="WP_086999268.1">
    <property type="nucleotide sequence ID" value="NZ_FUHW01000037.1"/>
</dbReference>
<reference evidence="2 3" key="1">
    <citation type="submission" date="2017-02" db="EMBL/GenBank/DDBJ databases">
        <authorList>
            <person name="Peterson S.W."/>
        </authorList>
    </citation>
    <scope>NUCLEOTIDE SEQUENCE [LARGE SCALE GENOMIC DNA]</scope>
    <source>
        <strain evidence="2 3">B Ar 00.02</strain>
    </source>
</reference>
<organism evidence="2 3">
    <name type="scientific">Arthrobacter rhombi</name>
    <dbReference type="NCBI Taxonomy" id="71253"/>
    <lineage>
        <taxon>Bacteria</taxon>
        <taxon>Bacillati</taxon>
        <taxon>Actinomycetota</taxon>
        <taxon>Actinomycetes</taxon>
        <taxon>Micrococcales</taxon>
        <taxon>Micrococcaceae</taxon>
        <taxon>Arthrobacter</taxon>
    </lineage>
</organism>
<gene>
    <name evidence="2" type="ORF">FM101_10400</name>
</gene>
<accession>A0A1R4GGW5</accession>
<proteinExistence type="predicted"/>
<dbReference type="Proteomes" id="UP000195913">
    <property type="component" value="Unassembled WGS sequence"/>
</dbReference>
<feature type="domain" description="YchJ-like middle NTF2-like" evidence="1">
    <location>
        <begin position="48"/>
        <end position="141"/>
    </location>
</feature>
<dbReference type="InterPro" id="IPR032710">
    <property type="entry name" value="NTF2-like_dom_sf"/>
</dbReference>
<dbReference type="Pfam" id="PF17775">
    <property type="entry name" value="YchJ_M-like"/>
    <property type="match status" value="1"/>
</dbReference>
<evidence type="ECO:0000313" key="2">
    <source>
        <dbReference type="EMBL" id="SJM67343.1"/>
    </source>
</evidence>
<keyword evidence="3" id="KW-1185">Reference proteome</keyword>
<dbReference type="Pfam" id="PF02810">
    <property type="entry name" value="SEC-C"/>
    <property type="match status" value="1"/>
</dbReference>
<dbReference type="Gene3D" id="3.10.450.50">
    <property type="match status" value="1"/>
</dbReference>
<name>A0A1R4GGW5_9MICC</name>
<dbReference type="InterPro" id="IPR048469">
    <property type="entry name" value="YchJ-like_M"/>
</dbReference>
<dbReference type="InterPro" id="IPR004027">
    <property type="entry name" value="SEC_C_motif"/>
</dbReference>
<evidence type="ECO:0000313" key="3">
    <source>
        <dbReference type="Proteomes" id="UP000195913"/>
    </source>
</evidence>
<dbReference type="AlphaFoldDB" id="A0A1R4GGW5"/>
<protein>
    <submittedName>
        <fullName evidence="2">UPF0225 protein YchJ</fullName>
    </submittedName>
</protein>
<sequence length="144" mass="15742">MDEQRNNGGNFPDYDAAARCPCLSGEVFGACCGPVHADRRAGGPGAATAEALMRSRYSAFVTGDRAYLLASWHPSTRPASLILDPSMIWRRLDIVDTVAGGPFDDTGIVEFAAHYRQDGERGVQRERSTFHREGGRWFYTAAVS</sequence>